<name>A0ABX4EW56_9BORD</name>
<dbReference type="Proteomes" id="UP000216354">
    <property type="component" value="Unassembled WGS sequence"/>
</dbReference>
<organism evidence="1 2">
    <name type="scientific">Bordetella genomosp. 1</name>
    <dbReference type="NCBI Taxonomy" id="1395607"/>
    <lineage>
        <taxon>Bacteria</taxon>
        <taxon>Pseudomonadati</taxon>
        <taxon>Pseudomonadota</taxon>
        <taxon>Betaproteobacteria</taxon>
        <taxon>Burkholderiales</taxon>
        <taxon>Alcaligenaceae</taxon>
        <taxon>Bordetella</taxon>
    </lineage>
</organism>
<comment type="caution">
    <text evidence="1">The sequence shown here is derived from an EMBL/GenBank/DDBJ whole genome shotgun (WGS) entry which is preliminary data.</text>
</comment>
<evidence type="ECO:0000313" key="1">
    <source>
        <dbReference type="EMBL" id="OZI58710.1"/>
    </source>
</evidence>
<gene>
    <name evidence="1" type="ORF">CAL27_18685</name>
</gene>
<evidence type="ECO:0000313" key="2">
    <source>
        <dbReference type="Proteomes" id="UP000216354"/>
    </source>
</evidence>
<protein>
    <recommendedName>
        <fullName evidence="3">Phage tail protein</fullName>
    </recommendedName>
</protein>
<reference evidence="1 2" key="1">
    <citation type="submission" date="2017-05" db="EMBL/GenBank/DDBJ databases">
        <title>Complete and WGS of Bordetella genogroups.</title>
        <authorList>
            <person name="Spilker T."/>
            <person name="Lipuma J."/>
        </authorList>
    </citation>
    <scope>NUCLEOTIDE SEQUENCE [LARGE SCALE GENOMIC DNA]</scope>
    <source>
        <strain evidence="1 2">AU9795</strain>
    </source>
</reference>
<keyword evidence="2" id="KW-1185">Reference proteome</keyword>
<accession>A0ABX4EW56</accession>
<dbReference type="RefSeq" id="WP_094832434.1">
    <property type="nucleotide sequence ID" value="NZ_NEVR01000004.1"/>
</dbReference>
<dbReference type="EMBL" id="NEVR01000004">
    <property type="protein sequence ID" value="OZI58710.1"/>
    <property type="molecule type" value="Genomic_DNA"/>
</dbReference>
<proteinExistence type="predicted"/>
<evidence type="ECO:0008006" key="3">
    <source>
        <dbReference type="Google" id="ProtNLM"/>
    </source>
</evidence>
<sequence>MASEVDICNLALGHLGDEATVTSISPPEGSAQAEHCQRFYPIARDTAIEAHEWNFATRRAVLAQLEMPWSSWRYCYALPTDFIKAIAVLPPDAPSDYTETLPQEPGYSYGGRMPLGSVEIPRDFVIETDENNQRLLYTDQENAVLRYTRRVTDTTRYSPMFVDALSRLLASYLAGPVVKGTEGVNVAQAQLQAYTRLVAAATLSDSNQRRVERHVRSMPAWLRG</sequence>